<gene>
    <name evidence="1" type="ORF">E5329_07200</name>
</gene>
<comment type="caution">
    <text evidence="1">The sequence shown here is derived from an EMBL/GenBank/DDBJ whole genome shotgun (WGS) entry which is preliminary data.</text>
</comment>
<evidence type="ECO:0000313" key="1">
    <source>
        <dbReference type="EMBL" id="TGY97000.1"/>
    </source>
</evidence>
<keyword evidence="2" id="KW-1185">Reference proteome</keyword>
<protein>
    <submittedName>
        <fullName evidence="1">Chemotaxis protein CheX</fullName>
    </submittedName>
</protein>
<sequence>MHTQFFGNFLLNKGVVTPEQLIEALKVQSSTHKKFGTLAIHSGYMSASEVADVYITQTHYDKRFGELAVELGYLTPEQVDKLLTLQLPNYMLLGQILVDQKIVTHIELENLITEYKSEYEIYELDMMEEQKTMLDKLLADLYLPDDLQDTQNIITYITLLFNNLVRFIGEDFTPLNIMTLPEVPTNYCVSQMIDGTFSFLSALDMDSETAIAFAGRYVDEEFEEFDEYVSASMEDFLNLHNGLYSVNMSNDYTLELHLQPPACHENTALSTECPCYLLPVIYSFGTVNFIFSITSS</sequence>
<evidence type="ECO:0000313" key="2">
    <source>
        <dbReference type="Proteomes" id="UP000304953"/>
    </source>
</evidence>
<name>A0AC61RYI3_9FIRM</name>
<proteinExistence type="predicted"/>
<dbReference type="EMBL" id="SRYA01000011">
    <property type="protein sequence ID" value="TGY97000.1"/>
    <property type="molecule type" value="Genomic_DNA"/>
</dbReference>
<accession>A0AC61RYI3</accession>
<reference evidence="1" key="1">
    <citation type="submission" date="2019-04" db="EMBL/GenBank/DDBJ databases">
        <title>Microbes associate with the intestines of laboratory mice.</title>
        <authorList>
            <person name="Navarre W."/>
            <person name="Wong E."/>
            <person name="Huang K."/>
            <person name="Tropini C."/>
            <person name="Ng K."/>
            <person name="Yu B."/>
        </authorList>
    </citation>
    <scope>NUCLEOTIDE SEQUENCE</scope>
    <source>
        <strain evidence="1">NM01_1-7b</strain>
    </source>
</reference>
<dbReference type="Proteomes" id="UP000304953">
    <property type="component" value="Unassembled WGS sequence"/>
</dbReference>
<organism evidence="1 2">
    <name type="scientific">Petralouisia muris</name>
    <dbReference type="NCBI Taxonomy" id="3032872"/>
    <lineage>
        <taxon>Bacteria</taxon>
        <taxon>Bacillati</taxon>
        <taxon>Bacillota</taxon>
        <taxon>Clostridia</taxon>
        <taxon>Lachnospirales</taxon>
        <taxon>Lachnospiraceae</taxon>
        <taxon>Petralouisia</taxon>
    </lineage>
</organism>